<evidence type="ECO:0000313" key="2">
    <source>
        <dbReference type="EMBL" id="KAG2901433.1"/>
    </source>
</evidence>
<dbReference type="EMBL" id="MJFZ01000452">
    <property type="protein sequence ID" value="RAW29038.1"/>
    <property type="molecule type" value="Genomic_DNA"/>
</dbReference>
<dbReference type="EMBL" id="JAENGZ010000517">
    <property type="protein sequence ID" value="KAG6957905.1"/>
    <property type="molecule type" value="Genomic_DNA"/>
</dbReference>
<dbReference type="EMBL" id="RCML01000677">
    <property type="protein sequence ID" value="KAG2971291.1"/>
    <property type="molecule type" value="Genomic_DNA"/>
</dbReference>
<accession>A0A329S0H2</accession>
<dbReference type="EMBL" id="RCMG01000191">
    <property type="protein sequence ID" value="KAG2860186.1"/>
    <property type="molecule type" value="Genomic_DNA"/>
</dbReference>
<protein>
    <submittedName>
        <fullName evidence="7">Uncharacterized protein</fullName>
    </submittedName>
</protein>
<dbReference type="Proteomes" id="UP000688947">
    <property type="component" value="Unassembled WGS sequence"/>
</dbReference>
<reference evidence="6" key="3">
    <citation type="submission" date="2021-01" db="EMBL/GenBank/DDBJ databases">
        <title>Phytophthora aleatoria, a newly-described species from Pinus radiata is distinct from Phytophthora cactorum isolates based on comparative genomics.</title>
        <authorList>
            <person name="Mcdougal R."/>
            <person name="Panda P."/>
            <person name="Williams N."/>
            <person name="Studholme D.J."/>
        </authorList>
    </citation>
    <scope>NUCLEOTIDE SEQUENCE</scope>
    <source>
        <strain evidence="6">NZFS 3830</strain>
    </source>
</reference>
<evidence type="ECO:0000313" key="7">
    <source>
        <dbReference type="EMBL" id="RAW29038.1"/>
    </source>
</evidence>
<name>A0A329S0H2_9STRA</name>
<dbReference type="Proteomes" id="UP000697107">
    <property type="component" value="Unassembled WGS sequence"/>
</dbReference>
<evidence type="ECO:0000313" key="1">
    <source>
        <dbReference type="EMBL" id="KAG2860186.1"/>
    </source>
</evidence>
<dbReference type="Proteomes" id="UP000736787">
    <property type="component" value="Unassembled WGS sequence"/>
</dbReference>
<reference evidence="1" key="2">
    <citation type="submission" date="2018-10" db="EMBL/GenBank/DDBJ databases">
        <title>Effector identification in a new, highly contiguous assembly of the strawberry crown rot pathogen Phytophthora cactorum.</title>
        <authorList>
            <person name="Armitage A.D."/>
            <person name="Nellist C.F."/>
            <person name="Bates H."/>
            <person name="Vickerstaff R.J."/>
            <person name="Harrison R.J."/>
        </authorList>
    </citation>
    <scope>NUCLEOTIDE SEQUENCE</scope>
    <source>
        <strain evidence="1">15-7</strain>
        <strain evidence="2">4032</strain>
        <strain evidence="3">4040</strain>
        <strain evidence="4">P415</strain>
        <strain evidence="5">P421</strain>
    </source>
</reference>
<sequence length="62" mass="6966">MVPELSRQQPKDSHIDSILEVESGLHETYDQDWKALNQAQAATMEVIVASDGVLARTPLLYR</sequence>
<keyword evidence="8" id="KW-1185">Reference proteome</keyword>
<evidence type="ECO:0000313" key="8">
    <source>
        <dbReference type="Proteomes" id="UP000251314"/>
    </source>
</evidence>
<dbReference type="OrthoDB" id="94056at2759"/>
<evidence type="ECO:0000313" key="3">
    <source>
        <dbReference type="EMBL" id="KAG2919226.1"/>
    </source>
</evidence>
<dbReference type="Proteomes" id="UP000774804">
    <property type="component" value="Unassembled WGS sequence"/>
</dbReference>
<reference evidence="7 8" key="1">
    <citation type="submission" date="2018-01" db="EMBL/GenBank/DDBJ databases">
        <title>Draft genome of the strawberry crown rot pathogen Phytophthora cactorum.</title>
        <authorList>
            <person name="Armitage A.D."/>
            <person name="Lysoe E."/>
            <person name="Nellist C.F."/>
            <person name="Harrison R.J."/>
            <person name="Brurberg M.B."/>
        </authorList>
    </citation>
    <scope>NUCLEOTIDE SEQUENCE [LARGE SCALE GENOMIC DNA]</scope>
    <source>
        <strain evidence="7 8">10300</strain>
    </source>
</reference>
<dbReference type="EMBL" id="RCMI01000666">
    <property type="protein sequence ID" value="KAG2901433.1"/>
    <property type="molecule type" value="Genomic_DNA"/>
</dbReference>
<dbReference type="Proteomes" id="UP000251314">
    <property type="component" value="Unassembled WGS sequence"/>
</dbReference>
<dbReference type="AlphaFoldDB" id="A0A329S0H2"/>
<gene>
    <name evidence="6" type="ORF">JG687_00009706</name>
    <name evidence="7" type="ORF">PC110_g14588</name>
    <name evidence="1" type="ORF">PC113_g8279</name>
    <name evidence="2" type="ORF">PC115_g15863</name>
    <name evidence="3" type="ORF">PC117_g16858</name>
    <name evidence="4" type="ORF">PC118_g16370</name>
    <name evidence="5" type="ORF">PC129_g14253</name>
</gene>
<dbReference type="Proteomes" id="UP000760860">
    <property type="component" value="Unassembled WGS sequence"/>
</dbReference>
<evidence type="ECO:0000313" key="6">
    <source>
        <dbReference type="EMBL" id="KAG6957905.1"/>
    </source>
</evidence>
<proteinExistence type="predicted"/>
<dbReference type="Proteomes" id="UP000735874">
    <property type="component" value="Unassembled WGS sequence"/>
</dbReference>
<comment type="caution">
    <text evidence="7">The sequence shown here is derived from an EMBL/GenBank/DDBJ whole genome shotgun (WGS) entry which is preliminary data.</text>
</comment>
<evidence type="ECO:0000313" key="4">
    <source>
        <dbReference type="EMBL" id="KAG2971291.1"/>
    </source>
</evidence>
<organism evidence="7 8">
    <name type="scientific">Phytophthora cactorum</name>
    <dbReference type="NCBI Taxonomy" id="29920"/>
    <lineage>
        <taxon>Eukaryota</taxon>
        <taxon>Sar</taxon>
        <taxon>Stramenopiles</taxon>
        <taxon>Oomycota</taxon>
        <taxon>Peronosporomycetes</taxon>
        <taxon>Peronosporales</taxon>
        <taxon>Peronosporaceae</taxon>
        <taxon>Phytophthora</taxon>
    </lineage>
</organism>
<dbReference type="EMBL" id="RCMV01000603">
    <property type="protein sequence ID" value="KAG3214848.1"/>
    <property type="molecule type" value="Genomic_DNA"/>
</dbReference>
<evidence type="ECO:0000313" key="5">
    <source>
        <dbReference type="EMBL" id="KAG3214848.1"/>
    </source>
</evidence>
<dbReference type="EMBL" id="RCMK01000613">
    <property type="protein sequence ID" value="KAG2919226.1"/>
    <property type="molecule type" value="Genomic_DNA"/>
</dbReference>
<dbReference type="VEuPathDB" id="FungiDB:PC110_g14588"/>